<dbReference type="EMBL" id="AP018738">
    <property type="protein sequence ID" value="BBE52134.1"/>
    <property type="molecule type" value="Genomic_DNA"/>
</dbReference>
<dbReference type="KEGG" id="fam:OYT1_ch2622"/>
<dbReference type="Proteomes" id="UP000033070">
    <property type="component" value="Chromosome"/>
</dbReference>
<proteinExistence type="predicted"/>
<name>A0A2Z6GFU7_9PROT</name>
<dbReference type="OrthoDB" id="8564415at2"/>
<accession>A0A2Z6GFU7</accession>
<dbReference type="AlphaFoldDB" id="A0A2Z6GFU7"/>
<feature type="region of interest" description="Disordered" evidence="1">
    <location>
        <begin position="71"/>
        <end position="96"/>
    </location>
</feature>
<sequence>MTDELELMQLMARFKLHVRRQLNQLVDLDLLKTDSAYARTRLSEIENLADDEELLMMVLRLRSILLPVAPPPKPQAVEEPPKVESGRSYKFGARSW</sequence>
<organism evidence="2 3">
    <name type="scientific">Ferriphaselus amnicola</name>
    <dbReference type="NCBI Taxonomy" id="1188319"/>
    <lineage>
        <taxon>Bacteria</taxon>
        <taxon>Pseudomonadati</taxon>
        <taxon>Pseudomonadota</taxon>
        <taxon>Betaproteobacteria</taxon>
        <taxon>Nitrosomonadales</taxon>
        <taxon>Gallionellaceae</taxon>
        <taxon>Ferriphaselus</taxon>
    </lineage>
</organism>
<protein>
    <submittedName>
        <fullName evidence="2">Uncharacterized protein</fullName>
    </submittedName>
</protein>
<evidence type="ECO:0000256" key="1">
    <source>
        <dbReference type="SAM" id="MobiDB-lite"/>
    </source>
</evidence>
<reference evidence="2 3" key="1">
    <citation type="submission" date="2018-06" db="EMBL/GenBank/DDBJ databases">
        <title>OYT1 Genome Sequencing.</title>
        <authorList>
            <person name="Kato S."/>
            <person name="Itoh T."/>
            <person name="Ohkuma M."/>
        </authorList>
    </citation>
    <scope>NUCLEOTIDE SEQUENCE [LARGE SCALE GENOMIC DNA]</scope>
    <source>
        <strain evidence="2 3">OYT1</strain>
    </source>
</reference>
<keyword evidence="3" id="KW-1185">Reference proteome</keyword>
<evidence type="ECO:0000313" key="3">
    <source>
        <dbReference type="Proteomes" id="UP000033070"/>
    </source>
</evidence>
<gene>
    <name evidence="2" type="ORF">OYT1_ch2622</name>
</gene>
<evidence type="ECO:0000313" key="2">
    <source>
        <dbReference type="EMBL" id="BBE52134.1"/>
    </source>
</evidence>
<dbReference type="RefSeq" id="WP_119283565.1">
    <property type="nucleotide sequence ID" value="NZ_AP018738.1"/>
</dbReference>